<dbReference type="GO" id="GO:0005791">
    <property type="term" value="C:rough endoplasmic reticulum"/>
    <property type="evidence" value="ECO:0007669"/>
    <property type="project" value="TreeGrafter"/>
</dbReference>
<dbReference type="InterPro" id="IPR001089">
    <property type="entry name" value="Chemokine_CXC"/>
</dbReference>
<protein>
    <submittedName>
        <fullName evidence="9">Interleukin-8-like protein</fullName>
    </submittedName>
</protein>
<dbReference type="GO" id="GO:0006952">
    <property type="term" value="P:defense response"/>
    <property type="evidence" value="ECO:0007669"/>
    <property type="project" value="InterPro"/>
</dbReference>
<evidence type="ECO:0000256" key="1">
    <source>
        <dbReference type="ARBA" id="ARBA00004613"/>
    </source>
</evidence>
<reference evidence="9 10" key="1">
    <citation type="submission" date="2018-03" db="EMBL/GenBank/DDBJ databases">
        <title>Draft genome sequence of Rohu Carp (Labeo rohita).</title>
        <authorList>
            <person name="Das P."/>
            <person name="Kushwaha B."/>
            <person name="Joshi C.G."/>
            <person name="Kumar D."/>
            <person name="Nagpure N.S."/>
            <person name="Sahoo L."/>
            <person name="Das S.P."/>
            <person name="Bit A."/>
            <person name="Patnaik S."/>
            <person name="Meher P.K."/>
            <person name="Jayasankar P."/>
            <person name="Koringa P.G."/>
            <person name="Patel N.V."/>
            <person name="Hinsu A.T."/>
            <person name="Kumar R."/>
            <person name="Pandey M."/>
            <person name="Agarwal S."/>
            <person name="Srivastava S."/>
            <person name="Singh M."/>
            <person name="Iquebal M.A."/>
            <person name="Jaiswal S."/>
            <person name="Angadi U.B."/>
            <person name="Kumar N."/>
            <person name="Raza M."/>
            <person name="Shah T.M."/>
            <person name="Rai A."/>
            <person name="Jena J.K."/>
        </authorList>
    </citation>
    <scope>NUCLEOTIDE SEQUENCE [LARGE SCALE GENOMIC DNA]</scope>
    <source>
        <strain evidence="9">DASCIFA01</strain>
        <tissue evidence="9">Testis</tissue>
    </source>
</reference>
<evidence type="ECO:0000259" key="8">
    <source>
        <dbReference type="PROSITE" id="PS51934"/>
    </source>
</evidence>
<dbReference type="PRINTS" id="PR00436">
    <property type="entry name" value="INTERLEUKIN8"/>
</dbReference>
<evidence type="ECO:0000256" key="6">
    <source>
        <dbReference type="PIRSR" id="PIRSR642288-1"/>
    </source>
</evidence>
<accession>A0A498MNF5</accession>
<keyword evidence="7" id="KW-1133">Transmembrane helix</keyword>
<evidence type="ECO:0000256" key="4">
    <source>
        <dbReference type="ARBA" id="ARBA00022525"/>
    </source>
</evidence>
<comment type="caution">
    <text evidence="9">The sequence shown here is derived from an EMBL/GenBank/DDBJ whole genome shotgun (WGS) entry which is preliminary data.</text>
</comment>
<evidence type="ECO:0000256" key="2">
    <source>
        <dbReference type="ARBA" id="ARBA00010665"/>
    </source>
</evidence>
<feature type="active site" description="Acyl-thioester intermediate" evidence="6">
    <location>
        <position position="60"/>
    </location>
</feature>
<evidence type="ECO:0000256" key="7">
    <source>
        <dbReference type="SAM" id="Phobius"/>
    </source>
</evidence>
<dbReference type="PANTHER" id="PTHR46678:SF1">
    <property type="entry name" value="LECITHIN RETINOL ACYLTRANSFERASE"/>
    <property type="match status" value="1"/>
</dbReference>
<dbReference type="FunFam" id="2.40.50.40:FF:000004">
    <property type="entry name" value="C-X-C motif chemokine"/>
    <property type="match status" value="1"/>
</dbReference>
<dbReference type="Gene3D" id="3.90.1720.10">
    <property type="entry name" value="endopeptidase domain like (from Nostoc punctiforme)"/>
    <property type="match status" value="1"/>
</dbReference>
<dbReference type="GO" id="GO:0008009">
    <property type="term" value="F:chemokine activity"/>
    <property type="evidence" value="ECO:0007669"/>
    <property type="project" value="InterPro"/>
</dbReference>
<dbReference type="STRING" id="84645.A0A498MNF5"/>
<comment type="similarity">
    <text evidence="2">Belongs to the intercrine alpha (chemokine CxC) family.</text>
</comment>
<dbReference type="GO" id="GO:0006955">
    <property type="term" value="P:immune response"/>
    <property type="evidence" value="ECO:0007669"/>
    <property type="project" value="InterPro"/>
</dbReference>
<dbReference type="InterPro" id="IPR036048">
    <property type="entry name" value="Interleukin_8-like_sf"/>
</dbReference>
<keyword evidence="7" id="KW-0472">Membrane</keyword>
<dbReference type="Pfam" id="PF04970">
    <property type="entry name" value="LRAT"/>
    <property type="match status" value="1"/>
</dbReference>
<dbReference type="InterPro" id="IPR001811">
    <property type="entry name" value="Chemokine_IL8-like_dom"/>
</dbReference>
<comment type="subcellular location">
    <subcellularLocation>
        <location evidence="1">Secreted</location>
    </subcellularLocation>
</comment>
<keyword evidence="7" id="KW-0812">Transmembrane</keyword>
<dbReference type="SMART" id="SM00199">
    <property type="entry name" value="SCY"/>
    <property type="match status" value="1"/>
</dbReference>
<evidence type="ECO:0000256" key="3">
    <source>
        <dbReference type="ARBA" id="ARBA00022514"/>
    </source>
</evidence>
<dbReference type="SUPFAM" id="SSF54117">
    <property type="entry name" value="Interleukin 8-like chemokines"/>
    <property type="match status" value="1"/>
</dbReference>
<dbReference type="Gene3D" id="2.40.50.40">
    <property type="match status" value="1"/>
</dbReference>
<dbReference type="InterPro" id="IPR042288">
    <property type="entry name" value="LRAT"/>
</dbReference>
<feature type="transmembrane region" description="Helical" evidence="7">
    <location>
        <begin position="89"/>
        <end position="109"/>
    </location>
</feature>
<evidence type="ECO:0000256" key="5">
    <source>
        <dbReference type="ARBA" id="ARBA00054901"/>
    </source>
</evidence>
<name>A0A498MNF5_LABRO</name>
<gene>
    <name evidence="9" type="ORF">ROHU_026154</name>
</gene>
<dbReference type="EMBL" id="QBIY01012713">
    <property type="protein sequence ID" value="RXN18547.1"/>
    <property type="molecule type" value="Genomic_DNA"/>
</dbReference>
<feature type="domain" description="LRAT" evidence="8">
    <location>
        <begin position="1"/>
        <end position="76"/>
    </location>
</feature>
<keyword evidence="3" id="KW-0202">Cytokine</keyword>
<dbReference type="AlphaFoldDB" id="A0A498MNF5"/>
<dbReference type="InterPro" id="IPR007053">
    <property type="entry name" value="LRAT_dom"/>
</dbReference>
<evidence type="ECO:0000313" key="9">
    <source>
        <dbReference type="EMBL" id="RXN18547.1"/>
    </source>
</evidence>
<dbReference type="Pfam" id="PF00048">
    <property type="entry name" value="IL8"/>
    <property type="match status" value="1"/>
</dbReference>
<dbReference type="InterPro" id="IPR033899">
    <property type="entry name" value="CXC_Chemokine_domain"/>
</dbReference>
<keyword evidence="10" id="KW-1185">Reference proteome</keyword>
<proteinExistence type="inferred from homology"/>
<evidence type="ECO:0000313" key="10">
    <source>
        <dbReference type="Proteomes" id="UP000290572"/>
    </source>
</evidence>
<sequence length="182" mass="20391">MCRKASIRVDSVEDFRYGAQIMVNDMDMKMKCQALASEEVARRAEKLVGDIPYSLLWSNCEHFATYCRYGTPVSQQTAKVYFGRMHCKIILVSVIVFLGFLSIGEGMSLRGLGVDPRCRCIETESRRIGKLIESVELFPPSPHCKDTEIIATLKGSGKEICLDPTAPWVKKVIEKIIANKAP</sequence>
<dbReference type="CDD" id="cd00273">
    <property type="entry name" value="Chemokine_CXC"/>
    <property type="match status" value="1"/>
</dbReference>
<keyword evidence="4" id="KW-0964">Secreted</keyword>
<dbReference type="GO" id="GO:0042572">
    <property type="term" value="P:retinol metabolic process"/>
    <property type="evidence" value="ECO:0007669"/>
    <property type="project" value="InterPro"/>
</dbReference>
<dbReference type="GO" id="GO:0042056">
    <property type="term" value="F:chemoattractant activity"/>
    <property type="evidence" value="ECO:0007669"/>
    <property type="project" value="UniProtKB-ARBA"/>
</dbReference>
<organism evidence="9 10">
    <name type="scientific">Labeo rohita</name>
    <name type="common">Indian major carp</name>
    <name type="synonym">Cyprinus rohita</name>
    <dbReference type="NCBI Taxonomy" id="84645"/>
    <lineage>
        <taxon>Eukaryota</taxon>
        <taxon>Metazoa</taxon>
        <taxon>Chordata</taxon>
        <taxon>Craniata</taxon>
        <taxon>Vertebrata</taxon>
        <taxon>Euteleostomi</taxon>
        <taxon>Actinopterygii</taxon>
        <taxon>Neopterygii</taxon>
        <taxon>Teleostei</taxon>
        <taxon>Ostariophysi</taxon>
        <taxon>Cypriniformes</taxon>
        <taxon>Cyprinidae</taxon>
        <taxon>Labeoninae</taxon>
        <taxon>Labeonini</taxon>
        <taxon>Labeo</taxon>
    </lineage>
</organism>
<dbReference type="GO" id="GO:0047173">
    <property type="term" value="F:phosphatidylcholine-retinol O-acyltransferase activity"/>
    <property type="evidence" value="ECO:0007669"/>
    <property type="project" value="InterPro"/>
</dbReference>
<dbReference type="PROSITE" id="PS51934">
    <property type="entry name" value="LRAT"/>
    <property type="match status" value="1"/>
</dbReference>
<comment type="function">
    <text evidence="5">Ligand for cxcr3.2. Chemotactic for macrophages.</text>
</comment>
<dbReference type="PRINTS" id="PR00437">
    <property type="entry name" value="SMALLCYTKCXC"/>
</dbReference>
<dbReference type="Proteomes" id="UP000290572">
    <property type="component" value="Unassembled WGS sequence"/>
</dbReference>
<dbReference type="GO" id="GO:0006776">
    <property type="term" value="P:vitamin A metabolic process"/>
    <property type="evidence" value="ECO:0007669"/>
    <property type="project" value="TreeGrafter"/>
</dbReference>
<dbReference type="PANTHER" id="PTHR46678">
    <property type="entry name" value="LECITHIN RETINOL ACYLTRANSFERASE"/>
    <property type="match status" value="1"/>
</dbReference>
<dbReference type="GO" id="GO:0005615">
    <property type="term" value="C:extracellular space"/>
    <property type="evidence" value="ECO:0007669"/>
    <property type="project" value="UniProtKB-KW"/>
</dbReference>